<dbReference type="InterPro" id="IPR026956">
    <property type="entry name" value="D-ser_dehydrat-like_dom"/>
</dbReference>
<dbReference type="PANTHER" id="PTHR28004:SF2">
    <property type="entry name" value="D-SERINE DEHYDRATASE"/>
    <property type="match status" value="1"/>
</dbReference>
<evidence type="ECO:0000256" key="5">
    <source>
        <dbReference type="ARBA" id="ARBA00022833"/>
    </source>
</evidence>
<dbReference type="FunFam" id="3.20.20.10:FF:000016">
    <property type="entry name" value="D-serine dehydratase"/>
    <property type="match status" value="1"/>
</dbReference>
<dbReference type="InterPro" id="IPR051466">
    <property type="entry name" value="D-amino_acid_metab_enzyme"/>
</dbReference>
<dbReference type="GO" id="GO:0046872">
    <property type="term" value="F:metal ion binding"/>
    <property type="evidence" value="ECO:0007669"/>
    <property type="project" value="UniProtKB-KW"/>
</dbReference>
<dbReference type="InterPro" id="IPR029066">
    <property type="entry name" value="PLP-binding_barrel"/>
</dbReference>
<dbReference type="GO" id="GO:0008721">
    <property type="term" value="F:D-serine ammonia-lyase activity"/>
    <property type="evidence" value="ECO:0007669"/>
    <property type="project" value="TreeGrafter"/>
</dbReference>
<organism evidence="9 10">
    <name type="scientific">Candidatus Sulfomarinibacter kjeldsenii</name>
    <dbReference type="NCBI Taxonomy" id="2885994"/>
    <lineage>
        <taxon>Bacteria</taxon>
        <taxon>Pseudomonadati</taxon>
        <taxon>Acidobacteriota</taxon>
        <taxon>Thermoanaerobaculia</taxon>
        <taxon>Thermoanaerobaculales</taxon>
        <taxon>Candidatus Sulfomarinibacteraceae</taxon>
        <taxon>Candidatus Sulfomarinibacter</taxon>
    </lineage>
</organism>
<dbReference type="Pfam" id="PF01168">
    <property type="entry name" value="Ala_racemase_N"/>
    <property type="match status" value="1"/>
</dbReference>
<gene>
    <name evidence="9" type="ORF">IFJ97_03420</name>
</gene>
<comment type="similarity">
    <text evidence="3">Belongs to the DSD1 family.</text>
</comment>
<dbReference type="SUPFAM" id="SSF51419">
    <property type="entry name" value="PLP-binding barrel"/>
    <property type="match status" value="1"/>
</dbReference>
<dbReference type="AlphaFoldDB" id="A0A8J7C399"/>
<feature type="domain" description="D-serine dehydratase-like" evidence="8">
    <location>
        <begin position="255"/>
        <end position="358"/>
    </location>
</feature>
<dbReference type="InterPro" id="IPR001608">
    <property type="entry name" value="Ala_racemase_N"/>
</dbReference>
<evidence type="ECO:0000256" key="2">
    <source>
        <dbReference type="ARBA" id="ARBA00001947"/>
    </source>
</evidence>
<comment type="cofactor">
    <cofactor evidence="2">
        <name>Zn(2+)</name>
        <dbReference type="ChEBI" id="CHEBI:29105"/>
    </cofactor>
</comment>
<evidence type="ECO:0000256" key="4">
    <source>
        <dbReference type="ARBA" id="ARBA00022723"/>
    </source>
</evidence>
<evidence type="ECO:0000259" key="8">
    <source>
        <dbReference type="SMART" id="SM01119"/>
    </source>
</evidence>
<dbReference type="Gene3D" id="2.40.37.20">
    <property type="entry name" value="D-serine dehydratase-like domain"/>
    <property type="match status" value="1"/>
</dbReference>
<evidence type="ECO:0000256" key="3">
    <source>
        <dbReference type="ARBA" id="ARBA00005323"/>
    </source>
</evidence>
<keyword evidence="6" id="KW-0663">Pyridoxal phosphate</keyword>
<comment type="cofactor">
    <cofactor evidence="1">
        <name>pyridoxal 5'-phosphate</name>
        <dbReference type="ChEBI" id="CHEBI:597326"/>
    </cofactor>
</comment>
<dbReference type="InterPro" id="IPR042208">
    <property type="entry name" value="D-ser_dehydrat-like_sf"/>
</dbReference>
<dbReference type="EMBL" id="JACXWA010000059">
    <property type="protein sequence ID" value="MBD3870395.1"/>
    <property type="molecule type" value="Genomic_DNA"/>
</dbReference>
<dbReference type="GO" id="GO:0036088">
    <property type="term" value="P:D-serine catabolic process"/>
    <property type="evidence" value="ECO:0007669"/>
    <property type="project" value="TreeGrafter"/>
</dbReference>
<comment type="caution">
    <text evidence="9">The sequence shown here is derived from an EMBL/GenBank/DDBJ whole genome shotgun (WGS) entry which is preliminary data.</text>
</comment>
<reference evidence="9 10" key="1">
    <citation type="submission" date="2020-08" db="EMBL/GenBank/DDBJ databases">
        <title>Acidobacteriota in marine sediments use diverse sulfur dissimilation pathways.</title>
        <authorList>
            <person name="Wasmund K."/>
        </authorList>
    </citation>
    <scope>NUCLEOTIDE SEQUENCE [LARGE SCALE GENOMIC DNA]</scope>
    <source>
        <strain evidence="9">MAG AM3-A</strain>
    </source>
</reference>
<evidence type="ECO:0000256" key="6">
    <source>
        <dbReference type="ARBA" id="ARBA00022898"/>
    </source>
</evidence>
<evidence type="ECO:0000313" key="9">
    <source>
        <dbReference type="EMBL" id="MBD3870395.1"/>
    </source>
</evidence>
<keyword evidence="7" id="KW-0456">Lyase</keyword>
<proteinExistence type="inferred from homology"/>
<dbReference type="PANTHER" id="PTHR28004">
    <property type="entry name" value="ZGC:162816-RELATED"/>
    <property type="match status" value="1"/>
</dbReference>
<dbReference type="Proteomes" id="UP000598633">
    <property type="component" value="Unassembled WGS sequence"/>
</dbReference>
<evidence type="ECO:0000256" key="1">
    <source>
        <dbReference type="ARBA" id="ARBA00001933"/>
    </source>
</evidence>
<evidence type="ECO:0000256" key="7">
    <source>
        <dbReference type="ARBA" id="ARBA00023239"/>
    </source>
</evidence>
<keyword evidence="4" id="KW-0479">Metal-binding</keyword>
<dbReference type="Pfam" id="PF14031">
    <property type="entry name" value="D-ser_dehydrat"/>
    <property type="match status" value="1"/>
</dbReference>
<dbReference type="SMART" id="SM01119">
    <property type="entry name" value="D-ser_dehydrat"/>
    <property type="match status" value="1"/>
</dbReference>
<keyword evidence="5" id="KW-0862">Zinc</keyword>
<protein>
    <submittedName>
        <fullName evidence="9">Alanine racemase</fullName>
    </submittedName>
</protein>
<name>A0A8J7C399_9BACT</name>
<evidence type="ECO:0000313" key="10">
    <source>
        <dbReference type="Proteomes" id="UP000598633"/>
    </source>
</evidence>
<sequence>MLFDELSTPCALVDLDRLESNAKRMAEKAMRLGVRLRPHVKTHKCIEAARIQTDLHFGGLTVSTLAEAQAFAAGGFSDITYAVPIAPQKIADAADLHAEIGTLNLLVDHPDTVRAIEVLASSRSITLPVYLEIDCGGGRSGVDPASDLAQVLVRRLADSESIDFRGLLTHAGHAYSARSRSEVYEVACEERNLITAFAAEVRDLGVEIPDVSVGSTPTLRAIDDLTGVTEARPGNYLFYDFFQTAIGSCDLDDVAFSVLATVISVDTEQGRAIIDAGALALSKDPGPTHVDPECGFGLPVTLEDQHRLPGLRLAGLTQEHGTLTGPGVEALHPGTRLRFLPNHSCLSAACFDRYNVVRDTEVVDEWHPVRGW</sequence>
<accession>A0A8J7C399</accession>
<dbReference type="Gene3D" id="3.20.20.10">
    <property type="entry name" value="Alanine racemase"/>
    <property type="match status" value="1"/>
</dbReference>